<gene>
    <name evidence="2" type="ORF">GOJLPIDM_00048</name>
    <name evidence="1" type="ORF">KNONPEEI_00047</name>
</gene>
<evidence type="ECO:0000313" key="2">
    <source>
        <dbReference type="EMBL" id="QNO48191.1"/>
    </source>
</evidence>
<accession>A0A7G9YJ24</accession>
<protein>
    <recommendedName>
        <fullName evidence="3">ATP synthase archaeal subunit H</fullName>
    </recommendedName>
</protein>
<evidence type="ECO:0008006" key="3">
    <source>
        <dbReference type="Google" id="ProtNLM"/>
    </source>
</evidence>
<dbReference type="EMBL" id="MT631313">
    <property type="protein sequence ID" value="QNO48191.1"/>
    <property type="molecule type" value="Genomic_DNA"/>
</dbReference>
<sequence length="114" mass="12673">MSESEILEKIKQAESDANAMVKQAHIDRKKAVVAAKDEARKIIHDVEERATGHAAHLLETAREQISEDRQKIVLQGRSDANKLLETASGKIDDAVDFLLAEFEKVVHAKTEADE</sequence>
<dbReference type="EMBL" id="MT631284">
    <property type="protein sequence ID" value="QNO48008.1"/>
    <property type="molecule type" value="Genomic_DNA"/>
</dbReference>
<organism evidence="1">
    <name type="scientific">Candidatus Methanogaster sp. ANME-2c ERB4</name>
    <dbReference type="NCBI Taxonomy" id="2759911"/>
    <lineage>
        <taxon>Archaea</taxon>
        <taxon>Methanobacteriati</taxon>
        <taxon>Methanobacteriota</taxon>
        <taxon>Stenosarchaea group</taxon>
        <taxon>Methanomicrobia</taxon>
        <taxon>Methanosarcinales</taxon>
        <taxon>ANME-2 cluster</taxon>
        <taxon>Candidatus Methanogasteraceae</taxon>
        <taxon>Candidatus Methanogaster</taxon>
    </lineage>
</organism>
<name>A0A7G9YJ24_9EURY</name>
<dbReference type="Gene3D" id="1.20.5.2950">
    <property type="match status" value="1"/>
</dbReference>
<proteinExistence type="predicted"/>
<evidence type="ECO:0000313" key="1">
    <source>
        <dbReference type="EMBL" id="QNO48008.1"/>
    </source>
</evidence>
<reference evidence="1" key="1">
    <citation type="submission" date="2020-06" db="EMBL/GenBank/DDBJ databases">
        <title>Unique genomic features of the anaerobic methanotrophic archaea.</title>
        <authorList>
            <person name="Chadwick G.L."/>
            <person name="Skennerton C.T."/>
            <person name="Laso-Perez R."/>
            <person name="Leu A.O."/>
            <person name="Speth D.R."/>
            <person name="Yu H."/>
            <person name="Morgan-Lang C."/>
            <person name="Hatzenpichler R."/>
            <person name="Goudeau D."/>
            <person name="Malmstrom R."/>
            <person name="Brazelton W.J."/>
            <person name="Woyke T."/>
            <person name="Hallam S.J."/>
            <person name="Tyson G.W."/>
            <person name="Wegener G."/>
            <person name="Boetius A."/>
            <person name="Orphan V."/>
        </authorList>
    </citation>
    <scope>NUCLEOTIDE SEQUENCE</scope>
</reference>
<dbReference type="InterPro" id="IPR028987">
    <property type="entry name" value="ATP_synth_B-like_membr_sf"/>
</dbReference>
<dbReference type="SUPFAM" id="SSF81573">
    <property type="entry name" value="F1F0 ATP synthase subunit B, membrane domain"/>
    <property type="match status" value="1"/>
</dbReference>
<dbReference type="AlphaFoldDB" id="A0A7G9YJ24"/>